<evidence type="ECO:0000259" key="9">
    <source>
        <dbReference type="Pfam" id="PF00892"/>
    </source>
</evidence>
<evidence type="ECO:0000256" key="5">
    <source>
        <dbReference type="ARBA" id="ARBA00022989"/>
    </source>
</evidence>
<dbReference type="EMBL" id="BAABHJ010000002">
    <property type="protein sequence ID" value="GAA4602123.1"/>
    <property type="molecule type" value="Genomic_DNA"/>
</dbReference>
<reference evidence="11" key="1">
    <citation type="journal article" date="2019" name="Int. J. Syst. Evol. Microbiol.">
        <title>The Global Catalogue of Microorganisms (GCM) 10K type strain sequencing project: providing services to taxonomists for standard genome sequencing and annotation.</title>
        <authorList>
            <consortium name="The Broad Institute Genomics Platform"/>
            <consortium name="The Broad Institute Genome Sequencing Center for Infectious Disease"/>
            <person name="Wu L."/>
            <person name="Ma J."/>
        </authorList>
    </citation>
    <scope>NUCLEOTIDE SEQUENCE [LARGE SCALE GENOMIC DNA]</scope>
    <source>
        <strain evidence="11">JCM 17938</strain>
    </source>
</reference>
<dbReference type="PANTHER" id="PTHR42920">
    <property type="entry name" value="OS03G0707200 PROTEIN-RELATED"/>
    <property type="match status" value="1"/>
</dbReference>
<dbReference type="InterPro" id="IPR037185">
    <property type="entry name" value="EmrE-like"/>
</dbReference>
<comment type="similarity">
    <text evidence="2">Belongs to the EamA transporter family.</text>
</comment>
<evidence type="ECO:0000256" key="1">
    <source>
        <dbReference type="ARBA" id="ARBA00004651"/>
    </source>
</evidence>
<protein>
    <submittedName>
        <fullName evidence="10">DMT family transporter</fullName>
    </submittedName>
</protein>
<feature type="transmembrane region" description="Helical" evidence="8">
    <location>
        <begin position="101"/>
        <end position="120"/>
    </location>
</feature>
<dbReference type="RefSeq" id="WP_345347836.1">
    <property type="nucleotide sequence ID" value="NZ_BAABHJ010000002.1"/>
</dbReference>
<gene>
    <name evidence="10" type="ORF">GCM10023195_06160</name>
</gene>
<keyword evidence="11" id="KW-1185">Reference proteome</keyword>
<feature type="domain" description="EamA" evidence="9">
    <location>
        <begin position="16"/>
        <end position="146"/>
    </location>
</feature>
<evidence type="ECO:0000256" key="6">
    <source>
        <dbReference type="ARBA" id="ARBA00023136"/>
    </source>
</evidence>
<feature type="transmembrane region" description="Helical" evidence="8">
    <location>
        <begin position="45"/>
        <end position="65"/>
    </location>
</feature>
<feature type="transmembrane region" description="Helical" evidence="8">
    <location>
        <begin position="280"/>
        <end position="297"/>
    </location>
</feature>
<proteinExistence type="inferred from homology"/>
<organism evidence="10 11">
    <name type="scientific">Actinoallomurus liliacearum</name>
    <dbReference type="NCBI Taxonomy" id="1080073"/>
    <lineage>
        <taxon>Bacteria</taxon>
        <taxon>Bacillati</taxon>
        <taxon>Actinomycetota</taxon>
        <taxon>Actinomycetes</taxon>
        <taxon>Streptosporangiales</taxon>
        <taxon>Thermomonosporaceae</taxon>
        <taxon>Actinoallomurus</taxon>
    </lineage>
</organism>
<feature type="region of interest" description="Disordered" evidence="7">
    <location>
        <begin position="301"/>
        <end position="328"/>
    </location>
</feature>
<comment type="subcellular location">
    <subcellularLocation>
        <location evidence="1">Cell membrane</location>
        <topology evidence="1">Multi-pass membrane protein</topology>
    </subcellularLocation>
</comment>
<evidence type="ECO:0000256" key="2">
    <source>
        <dbReference type="ARBA" id="ARBA00007362"/>
    </source>
</evidence>
<evidence type="ECO:0000256" key="8">
    <source>
        <dbReference type="SAM" id="Phobius"/>
    </source>
</evidence>
<keyword evidence="3" id="KW-1003">Cell membrane</keyword>
<evidence type="ECO:0000256" key="4">
    <source>
        <dbReference type="ARBA" id="ARBA00022692"/>
    </source>
</evidence>
<feature type="transmembrane region" description="Helical" evidence="8">
    <location>
        <begin position="219"/>
        <end position="242"/>
    </location>
</feature>
<dbReference type="Proteomes" id="UP001500212">
    <property type="component" value="Unassembled WGS sequence"/>
</dbReference>
<evidence type="ECO:0000313" key="11">
    <source>
        <dbReference type="Proteomes" id="UP001500212"/>
    </source>
</evidence>
<dbReference type="SUPFAM" id="SSF103481">
    <property type="entry name" value="Multidrug resistance efflux transporter EmrE"/>
    <property type="match status" value="2"/>
</dbReference>
<dbReference type="Pfam" id="PF00892">
    <property type="entry name" value="EamA"/>
    <property type="match status" value="2"/>
</dbReference>
<dbReference type="InterPro" id="IPR051258">
    <property type="entry name" value="Diverse_Substrate_Transporter"/>
</dbReference>
<keyword evidence="4 8" id="KW-0812">Transmembrane</keyword>
<feature type="transmembrane region" description="Helical" evidence="8">
    <location>
        <begin position="186"/>
        <end position="207"/>
    </location>
</feature>
<evidence type="ECO:0000256" key="3">
    <source>
        <dbReference type="ARBA" id="ARBA00022475"/>
    </source>
</evidence>
<sequence>MLEDTARRRGAMEHTVGLILAATAAVLWGVGGVAAQELFQRHGIDPRWLVAVRMTGAGLLLLAVFRPAWPGRQTLRLLVLGIVGMAATQYTWFAAIAHSDVATATFLQYNAIAITAGWQMLRGEIRPTPRRLAALAAAVVGVALLVLGQRGGLAALRVSPLGVVFGLASAVAFAYYMLASARMVRVIGSGATTAWALSFASVPMLVWTPPWQVHPVGDAVTVTALTGIVVVVSTALAFSLSVAGLRRVTATESAIVSTIEPAVAGLAGALFLGVRLLAPQYLGAALILVAVLLLTAADRPETAVPPPRRPEDDAAARTGSRPVPDSGR</sequence>
<feature type="transmembrane region" description="Helical" evidence="8">
    <location>
        <begin position="132"/>
        <end position="149"/>
    </location>
</feature>
<name>A0ABP8TA36_9ACTN</name>
<accession>A0ABP8TA36</accession>
<feature type="domain" description="EamA" evidence="9">
    <location>
        <begin position="161"/>
        <end position="295"/>
    </location>
</feature>
<evidence type="ECO:0000256" key="7">
    <source>
        <dbReference type="SAM" id="MobiDB-lite"/>
    </source>
</evidence>
<dbReference type="PANTHER" id="PTHR42920:SF24">
    <property type="entry name" value="AROMATIC AMINO ACID EXPORTER YDDG"/>
    <property type="match status" value="1"/>
</dbReference>
<feature type="transmembrane region" description="Helical" evidence="8">
    <location>
        <begin position="77"/>
        <end position="95"/>
    </location>
</feature>
<evidence type="ECO:0000313" key="10">
    <source>
        <dbReference type="EMBL" id="GAA4602123.1"/>
    </source>
</evidence>
<dbReference type="InterPro" id="IPR000620">
    <property type="entry name" value="EamA_dom"/>
</dbReference>
<keyword evidence="5 8" id="KW-1133">Transmembrane helix</keyword>
<keyword evidence="6 8" id="KW-0472">Membrane</keyword>
<feature type="transmembrane region" description="Helical" evidence="8">
    <location>
        <begin position="254"/>
        <end position="274"/>
    </location>
</feature>
<comment type="caution">
    <text evidence="10">The sequence shown here is derived from an EMBL/GenBank/DDBJ whole genome shotgun (WGS) entry which is preliminary data.</text>
</comment>
<feature type="transmembrane region" description="Helical" evidence="8">
    <location>
        <begin position="161"/>
        <end position="179"/>
    </location>
</feature>